<proteinExistence type="inferred from homology"/>
<keyword evidence="6 7" id="KW-0472">Membrane</keyword>
<feature type="transmembrane region" description="Helical" evidence="7">
    <location>
        <begin position="151"/>
        <end position="174"/>
    </location>
</feature>
<dbReference type="SUPFAM" id="SSF161098">
    <property type="entry name" value="MetI-like"/>
    <property type="match status" value="1"/>
</dbReference>
<evidence type="ECO:0000256" key="6">
    <source>
        <dbReference type="ARBA" id="ARBA00023136"/>
    </source>
</evidence>
<feature type="transmembrane region" description="Helical" evidence="7">
    <location>
        <begin position="42"/>
        <end position="60"/>
    </location>
</feature>
<keyword evidence="8" id="KW-0175">Coiled coil</keyword>
<comment type="similarity">
    <text evidence="7">Belongs to the binding-protein-dependent transport system permease family.</text>
</comment>
<feature type="transmembrane region" description="Helical" evidence="7">
    <location>
        <begin position="67"/>
        <end position="86"/>
    </location>
</feature>
<feature type="transmembrane region" description="Helical" evidence="7">
    <location>
        <begin position="322"/>
        <end position="345"/>
    </location>
</feature>
<evidence type="ECO:0000256" key="1">
    <source>
        <dbReference type="ARBA" id="ARBA00004651"/>
    </source>
</evidence>
<dbReference type="InterPro" id="IPR024399">
    <property type="entry name" value="DUF2628"/>
</dbReference>
<organism evidence="10 11">
    <name type="scientific">Marinobacterium rhizophilum</name>
    <dbReference type="NCBI Taxonomy" id="420402"/>
    <lineage>
        <taxon>Bacteria</taxon>
        <taxon>Pseudomonadati</taxon>
        <taxon>Pseudomonadota</taxon>
        <taxon>Gammaproteobacteria</taxon>
        <taxon>Oceanospirillales</taxon>
        <taxon>Oceanospirillaceae</taxon>
        <taxon>Marinobacterium</taxon>
    </lineage>
</organism>
<keyword evidence="4 7" id="KW-0812">Transmembrane</keyword>
<feature type="coiled-coil region" evidence="8">
    <location>
        <begin position="94"/>
        <end position="128"/>
    </location>
</feature>
<feature type="domain" description="ABC transmembrane type-1" evidence="9">
    <location>
        <begin position="319"/>
        <end position="498"/>
    </location>
</feature>
<feature type="transmembrane region" description="Helical" evidence="7">
    <location>
        <begin position="446"/>
        <end position="465"/>
    </location>
</feature>
<dbReference type="CDD" id="cd06261">
    <property type="entry name" value="TM_PBP2"/>
    <property type="match status" value="1"/>
</dbReference>
<evidence type="ECO:0000259" key="9">
    <source>
        <dbReference type="PROSITE" id="PS50928"/>
    </source>
</evidence>
<feature type="transmembrane region" description="Helical" evidence="7">
    <location>
        <begin position="299"/>
        <end position="316"/>
    </location>
</feature>
<name>A0ABY5HG79_9GAMM</name>
<dbReference type="Pfam" id="PF00528">
    <property type="entry name" value="BPD_transp_1"/>
    <property type="match status" value="1"/>
</dbReference>
<evidence type="ECO:0000313" key="10">
    <source>
        <dbReference type="EMBL" id="UTW10250.1"/>
    </source>
</evidence>
<reference evidence="10" key="1">
    <citation type="submission" date="2021-04" db="EMBL/GenBank/DDBJ databases">
        <title>Oceanospirillales bacteria with DddD are important DMSP degraders in coastal seawater.</title>
        <authorList>
            <person name="Liu J."/>
        </authorList>
    </citation>
    <scope>NUCLEOTIDE SEQUENCE</scope>
    <source>
        <strain evidence="10">D13-1</strain>
    </source>
</reference>
<evidence type="ECO:0000256" key="7">
    <source>
        <dbReference type="RuleBase" id="RU363032"/>
    </source>
</evidence>
<evidence type="ECO:0000256" key="4">
    <source>
        <dbReference type="ARBA" id="ARBA00022692"/>
    </source>
</evidence>
<evidence type="ECO:0000256" key="5">
    <source>
        <dbReference type="ARBA" id="ARBA00022989"/>
    </source>
</evidence>
<evidence type="ECO:0000256" key="8">
    <source>
        <dbReference type="SAM" id="Coils"/>
    </source>
</evidence>
<dbReference type="RefSeq" id="WP_255852283.1">
    <property type="nucleotide sequence ID" value="NZ_CP073347.1"/>
</dbReference>
<accession>A0ABY5HG79</accession>
<sequence length="502" mass="54032">MNAAQDVQDYDRAVDKLIDEFSVSNAGYYRTRFGKISASNRFVPTFNLACALLGPVWFAARGLWKGFLVFVLLEAFAFIQIALGLFSDLGAEQKLRAERIAGTLEERRAQLEAAITSQADNVEALQRLVGSLESAVAGALQQAQSMESQRLALLVFGIGLMLAIKLFQGALGNWALERQFTYWRSDRSIASGFSVLRATTALMLVTVIYGLAAAQFSFPTSWSLLQTFPANDNIRIDVSNGLKQWFDYATIAGAGFFNNVTDAVRVLLDSLETVFVGTPWPVVMLFIALLAWQCAGPRVAILAIAGLMYLGLLGFWDKAMATVSLLGAAACVSISLGIPIGILCARKPRVFAFVRPVLDFMQTMPSFVYLIPIIAFFGTGKPAAILATLVFGSPPVIRLTVLGLQGVPEAVREAARSFGASPAYLLFKVDLPLASKTIMAGVNQTIMLSLAMVVIASLIGAKGLGEDVLEALQYASTGEGILAGLAILVCSMILDRVIQGKR</sequence>
<feature type="transmembrane region" description="Helical" evidence="7">
    <location>
        <begin position="195"/>
        <end position="218"/>
    </location>
</feature>
<feature type="transmembrane region" description="Helical" evidence="7">
    <location>
        <begin position="274"/>
        <end position="292"/>
    </location>
</feature>
<keyword evidence="11" id="KW-1185">Reference proteome</keyword>
<comment type="subcellular location">
    <subcellularLocation>
        <location evidence="1 7">Cell membrane</location>
        <topology evidence="1 7">Multi-pass membrane protein</topology>
    </subcellularLocation>
</comment>
<protein>
    <submittedName>
        <fullName evidence="10">ABC transporter permease subunit</fullName>
    </submittedName>
</protein>
<feature type="transmembrane region" description="Helical" evidence="7">
    <location>
        <begin position="471"/>
        <end position="494"/>
    </location>
</feature>
<dbReference type="InterPro" id="IPR000515">
    <property type="entry name" value="MetI-like"/>
</dbReference>
<dbReference type="Pfam" id="PF10947">
    <property type="entry name" value="DUF2628"/>
    <property type="match status" value="1"/>
</dbReference>
<dbReference type="Gene3D" id="1.10.3720.10">
    <property type="entry name" value="MetI-like"/>
    <property type="match status" value="1"/>
</dbReference>
<evidence type="ECO:0000256" key="2">
    <source>
        <dbReference type="ARBA" id="ARBA00022448"/>
    </source>
</evidence>
<keyword evidence="2 7" id="KW-0813">Transport</keyword>
<keyword evidence="3" id="KW-1003">Cell membrane</keyword>
<dbReference type="PANTHER" id="PTHR47737:SF1">
    <property type="entry name" value="GLYCINE BETAINE_PROLINE BETAINE TRANSPORT SYSTEM PERMEASE PROTEIN PROW"/>
    <property type="match status" value="1"/>
</dbReference>
<keyword evidence="5 7" id="KW-1133">Transmembrane helix</keyword>
<dbReference type="InterPro" id="IPR035906">
    <property type="entry name" value="MetI-like_sf"/>
</dbReference>
<evidence type="ECO:0000256" key="3">
    <source>
        <dbReference type="ARBA" id="ARBA00022475"/>
    </source>
</evidence>
<gene>
    <name evidence="10" type="ORF">KDW95_13150</name>
</gene>
<evidence type="ECO:0000313" key="11">
    <source>
        <dbReference type="Proteomes" id="UP001058461"/>
    </source>
</evidence>
<dbReference type="PANTHER" id="PTHR47737">
    <property type="entry name" value="GLYCINE BETAINE/PROLINE BETAINE TRANSPORT SYSTEM PERMEASE PROTEIN PROW"/>
    <property type="match status" value="1"/>
</dbReference>
<dbReference type="PROSITE" id="PS50928">
    <property type="entry name" value="ABC_TM1"/>
    <property type="match status" value="1"/>
</dbReference>
<dbReference type="EMBL" id="CP073347">
    <property type="protein sequence ID" value="UTW10250.1"/>
    <property type="molecule type" value="Genomic_DNA"/>
</dbReference>
<dbReference type="Proteomes" id="UP001058461">
    <property type="component" value="Chromosome"/>
</dbReference>